<proteinExistence type="predicted"/>
<evidence type="ECO:0000313" key="1">
    <source>
        <dbReference type="EMBL" id="OWK99282.1"/>
    </source>
</evidence>
<dbReference type="Proteomes" id="UP000197587">
    <property type="component" value="Unassembled WGS sequence"/>
</dbReference>
<evidence type="ECO:0000313" key="2">
    <source>
        <dbReference type="Proteomes" id="UP000197587"/>
    </source>
</evidence>
<name>A0A246BC82_9FLAO</name>
<keyword evidence="2" id="KW-1185">Reference proteome</keyword>
<dbReference type="EMBL" id="JASZ02000002">
    <property type="protein sequence ID" value="OWK99282.1"/>
    <property type="molecule type" value="Genomic_DNA"/>
</dbReference>
<sequence>MLIKIVKFEKINKIRNMEEIKEGDVVSLKSSESYTFTVGRIETQSDKKIAVLFYFDSAAGELKKVNVPVAALKKQ</sequence>
<protein>
    <submittedName>
        <fullName evidence="1">Uncharacterized protein</fullName>
    </submittedName>
</protein>
<organism evidence="1 2">
    <name type="scientific">Kaistella haifensis DSM 19056</name>
    <dbReference type="NCBI Taxonomy" id="1450526"/>
    <lineage>
        <taxon>Bacteria</taxon>
        <taxon>Pseudomonadati</taxon>
        <taxon>Bacteroidota</taxon>
        <taxon>Flavobacteriia</taxon>
        <taxon>Flavobacteriales</taxon>
        <taxon>Weeksellaceae</taxon>
        <taxon>Chryseobacterium group</taxon>
        <taxon>Kaistella</taxon>
    </lineage>
</organism>
<reference evidence="1 2" key="1">
    <citation type="submission" date="2017-05" db="EMBL/GenBank/DDBJ databases">
        <title>Genome of Chryseobacterium haifense.</title>
        <authorList>
            <person name="Newman J.D."/>
        </authorList>
    </citation>
    <scope>NUCLEOTIDE SEQUENCE [LARGE SCALE GENOMIC DNA]</scope>
    <source>
        <strain evidence="1 2">DSM 19056</strain>
    </source>
</reference>
<accession>A0A246BC82</accession>
<gene>
    <name evidence="1" type="ORF">AP75_01990</name>
</gene>
<comment type="caution">
    <text evidence="1">The sequence shown here is derived from an EMBL/GenBank/DDBJ whole genome shotgun (WGS) entry which is preliminary data.</text>
</comment>
<dbReference type="AlphaFoldDB" id="A0A246BC82"/>